<evidence type="ECO:0000313" key="2">
    <source>
        <dbReference type="EMBL" id="PJD81159.1"/>
    </source>
</evidence>
<proteinExistence type="predicted"/>
<evidence type="ECO:0000256" key="1">
    <source>
        <dbReference type="SAM" id="SignalP"/>
    </source>
</evidence>
<dbReference type="Proteomes" id="UP000229974">
    <property type="component" value="Unassembled WGS sequence"/>
</dbReference>
<evidence type="ECO:0000313" key="3">
    <source>
        <dbReference type="Proteomes" id="UP000229974"/>
    </source>
</evidence>
<sequence length="148" mass="16919">MKNKASVVFIIKLSLSAFSAYADSDIPLRIETKLESCLSAAPAAVYMDDCYETSIKDYSRYQSDLESAINYNLDIKNKNKLISELKSDFTCSDTISESIMLNEGSMWPRQAMRFCSSTKGLALKKWLDYYQLMKETSHYHKVANTYLD</sequence>
<accession>A0A2J0PVB1</accession>
<reference evidence="2 3" key="1">
    <citation type="journal article" date="2017" name="J. Antimicrob. Chemother.">
        <title>Characterization of the population structure, drug resistance mechanisms and plasmids of the community-associated Enterobacter cloacae complex in China.</title>
        <authorList>
            <person name="Zhou K."/>
            <person name="Yu W."/>
            <person name="Cao X."/>
            <person name="Shen P."/>
            <person name="Lu H."/>
            <person name="Luo Q."/>
            <person name="Rossen J.W.A."/>
            <person name="Xiao Y."/>
        </authorList>
    </citation>
    <scope>NUCLEOTIDE SEQUENCE [LARGE SCALE GENOMIC DNA]</scope>
    <source>
        <strain evidence="2 3">ECC904</strain>
    </source>
</reference>
<dbReference type="EMBL" id="NEEW01000010">
    <property type="protein sequence ID" value="PJD81159.1"/>
    <property type="molecule type" value="Genomic_DNA"/>
</dbReference>
<organism evidence="2 3">
    <name type="scientific">Enterobacter hormaechei</name>
    <dbReference type="NCBI Taxonomy" id="158836"/>
    <lineage>
        <taxon>Bacteria</taxon>
        <taxon>Pseudomonadati</taxon>
        <taxon>Pseudomonadota</taxon>
        <taxon>Gammaproteobacteria</taxon>
        <taxon>Enterobacterales</taxon>
        <taxon>Enterobacteriaceae</taxon>
        <taxon>Enterobacter</taxon>
        <taxon>Enterobacter cloacae complex</taxon>
    </lineage>
</organism>
<protein>
    <recommendedName>
        <fullName evidence="4">DUF1311 domain-containing protein</fullName>
    </recommendedName>
</protein>
<evidence type="ECO:0008006" key="4">
    <source>
        <dbReference type="Google" id="ProtNLM"/>
    </source>
</evidence>
<dbReference type="RefSeq" id="WP_100160629.1">
    <property type="nucleotide sequence ID" value="NZ_JARJHB010000057.1"/>
</dbReference>
<name>A0A2J0PVB1_9ENTR</name>
<comment type="caution">
    <text evidence="2">The sequence shown here is derived from an EMBL/GenBank/DDBJ whole genome shotgun (WGS) entry which is preliminary data.</text>
</comment>
<feature type="signal peptide" evidence="1">
    <location>
        <begin position="1"/>
        <end position="22"/>
    </location>
</feature>
<gene>
    <name evidence="2" type="ORF">B9Q30_20005</name>
</gene>
<dbReference type="AlphaFoldDB" id="A0A2J0PVB1"/>
<keyword evidence="1" id="KW-0732">Signal</keyword>
<feature type="chain" id="PRO_5014465732" description="DUF1311 domain-containing protein" evidence="1">
    <location>
        <begin position="23"/>
        <end position="148"/>
    </location>
</feature>